<dbReference type="AlphaFoldDB" id="A0A4Y2NEY6"/>
<dbReference type="EMBL" id="BGPR01009101">
    <property type="protein sequence ID" value="GBN37988.1"/>
    <property type="molecule type" value="Genomic_DNA"/>
</dbReference>
<evidence type="ECO:0000256" key="1">
    <source>
        <dbReference type="SAM" id="MobiDB-lite"/>
    </source>
</evidence>
<keyword evidence="3" id="KW-1185">Reference proteome</keyword>
<gene>
    <name evidence="2" type="ORF">AVEN_251455_1</name>
</gene>
<protein>
    <submittedName>
        <fullName evidence="2">Uncharacterized protein</fullName>
    </submittedName>
</protein>
<comment type="caution">
    <text evidence="2">The sequence shown here is derived from an EMBL/GenBank/DDBJ whole genome shotgun (WGS) entry which is preliminary data.</text>
</comment>
<dbReference type="Proteomes" id="UP000499080">
    <property type="component" value="Unassembled WGS sequence"/>
</dbReference>
<accession>A0A4Y2NEY6</accession>
<evidence type="ECO:0000313" key="3">
    <source>
        <dbReference type="Proteomes" id="UP000499080"/>
    </source>
</evidence>
<feature type="compositionally biased region" description="Polar residues" evidence="1">
    <location>
        <begin position="22"/>
        <end position="32"/>
    </location>
</feature>
<evidence type="ECO:0000313" key="2">
    <source>
        <dbReference type="EMBL" id="GBN37988.1"/>
    </source>
</evidence>
<sequence length="253" mass="28589">MQLEFPSLPKPSGTLDWAARSGPSQHDSTSQHLAGAEFPQPTRHQTPQMTGFETVEDELASGISSIVLENNSAFCWKNLSTVSEVQVNIRKIMPEVRGPFANKKNTAIRWKVQSVSRRLSELSLIQARGPGKLYFISQSLKKSPAIYFIFHKSRFRDHSVSKVHFLYSRKKTAPSTPTVPYPSNRFGCCNGIRYDGIRWRSVDSQTCWRLCKSTPVLGNTCSGDDLRGQVRHCYIPDMLAPVEQCCVRYHLQP</sequence>
<reference evidence="2 3" key="1">
    <citation type="journal article" date="2019" name="Sci. Rep.">
        <title>Orb-weaving spider Araneus ventricosus genome elucidates the spidroin gene catalogue.</title>
        <authorList>
            <person name="Kono N."/>
            <person name="Nakamura H."/>
            <person name="Ohtoshi R."/>
            <person name="Moran D.A.P."/>
            <person name="Shinohara A."/>
            <person name="Yoshida Y."/>
            <person name="Fujiwara M."/>
            <person name="Mori M."/>
            <person name="Tomita M."/>
            <person name="Arakawa K."/>
        </authorList>
    </citation>
    <scope>NUCLEOTIDE SEQUENCE [LARGE SCALE GENOMIC DNA]</scope>
</reference>
<feature type="region of interest" description="Disordered" evidence="1">
    <location>
        <begin position="1"/>
        <end position="47"/>
    </location>
</feature>
<name>A0A4Y2NEY6_ARAVE</name>
<proteinExistence type="predicted"/>
<organism evidence="2 3">
    <name type="scientific">Araneus ventricosus</name>
    <name type="common">Orbweaver spider</name>
    <name type="synonym">Epeira ventricosa</name>
    <dbReference type="NCBI Taxonomy" id="182803"/>
    <lineage>
        <taxon>Eukaryota</taxon>
        <taxon>Metazoa</taxon>
        <taxon>Ecdysozoa</taxon>
        <taxon>Arthropoda</taxon>
        <taxon>Chelicerata</taxon>
        <taxon>Arachnida</taxon>
        <taxon>Araneae</taxon>
        <taxon>Araneomorphae</taxon>
        <taxon>Entelegynae</taxon>
        <taxon>Araneoidea</taxon>
        <taxon>Araneidae</taxon>
        <taxon>Araneus</taxon>
    </lineage>
</organism>